<proteinExistence type="predicted"/>
<sequence length="317" mass="36452">MMKLGVSECLLGVACRYDGLSASNDFVVKTLEKYFEFESFCPEKVIFGTPREAIRQVDRNQSICIETSNSKRDVTAQLAEISNNMGKEASIANLCGFIVKSKSPTCGLERVRVYDGDKKTHEKKGIGLFAKALREHSPYLPIEEEGRLGDAGIRENFLMQIFAYEDFSNFMKSKPKIKDLIAFHTSYKYLIYAKSPVSYKLLGHIVSNPKEKTFEELLENYRHEFLTAINEQGNIPKTYNVLLHIYGYFKKLISAEEKTHLLTAIEEFKEKIIPLVAVTKLLNLYVERFDMQYLKKQKFFNPYPAKLGLRSQVKAFR</sequence>
<dbReference type="PANTHER" id="PTHR30087:SF0">
    <property type="entry name" value="INNER MEMBRANE PROTEIN"/>
    <property type="match status" value="1"/>
</dbReference>
<dbReference type="InterPro" id="IPR013560">
    <property type="entry name" value="DUF1722"/>
</dbReference>
<protein>
    <recommendedName>
        <fullName evidence="1">DUF1722 domain-containing protein</fullName>
    </recommendedName>
</protein>
<organism evidence="2">
    <name type="scientific">uncultured Sulfurovum sp</name>
    <dbReference type="NCBI Taxonomy" id="269237"/>
    <lineage>
        <taxon>Bacteria</taxon>
        <taxon>Pseudomonadati</taxon>
        <taxon>Campylobacterota</taxon>
        <taxon>Epsilonproteobacteria</taxon>
        <taxon>Campylobacterales</taxon>
        <taxon>Sulfurovaceae</taxon>
        <taxon>Sulfurovum</taxon>
        <taxon>environmental samples</taxon>
    </lineage>
</organism>
<dbReference type="InterPro" id="IPR017087">
    <property type="entry name" value="UCP037004"/>
</dbReference>
<evidence type="ECO:0000259" key="1">
    <source>
        <dbReference type="Pfam" id="PF08349"/>
    </source>
</evidence>
<feature type="domain" description="DUF1722" evidence="1">
    <location>
        <begin position="188"/>
        <end position="304"/>
    </location>
</feature>
<dbReference type="AlphaFoldDB" id="A0A6S6T0I5"/>
<dbReference type="Pfam" id="PF04463">
    <property type="entry name" value="2-thiour_desulf"/>
    <property type="match status" value="1"/>
</dbReference>
<accession>A0A6S6T0I5</accession>
<reference evidence="2" key="1">
    <citation type="submission" date="2020-01" db="EMBL/GenBank/DDBJ databases">
        <authorList>
            <person name="Meier V. D."/>
            <person name="Meier V D."/>
        </authorList>
    </citation>
    <scope>NUCLEOTIDE SEQUENCE</scope>
    <source>
        <strain evidence="2">HLG_WM_MAG_03</strain>
    </source>
</reference>
<dbReference type="EMBL" id="CACVAR010000221">
    <property type="protein sequence ID" value="CAA6812842.1"/>
    <property type="molecule type" value="Genomic_DNA"/>
</dbReference>
<dbReference type="InterPro" id="IPR007553">
    <property type="entry name" value="2-thiour_desulf"/>
</dbReference>
<evidence type="ECO:0000313" key="2">
    <source>
        <dbReference type="EMBL" id="CAA6812842.1"/>
    </source>
</evidence>
<dbReference type="PIRSF" id="PIRSF037004">
    <property type="entry name" value="UCP037004"/>
    <property type="match status" value="1"/>
</dbReference>
<gene>
    <name evidence="2" type="ORF">HELGO_WM41987</name>
</gene>
<dbReference type="PANTHER" id="PTHR30087">
    <property type="entry name" value="INNER MEMBRANE PROTEIN"/>
    <property type="match status" value="1"/>
</dbReference>
<name>A0A6S6T0I5_9BACT</name>
<dbReference type="Pfam" id="PF08349">
    <property type="entry name" value="DUF1722"/>
    <property type="match status" value="1"/>
</dbReference>